<keyword evidence="4" id="KW-1185">Reference proteome</keyword>
<feature type="transmembrane region" description="Helical" evidence="2">
    <location>
        <begin position="186"/>
        <end position="204"/>
    </location>
</feature>
<feature type="transmembrane region" description="Helical" evidence="2">
    <location>
        <begin position="447"/>
        <end position="469"/>
    </location>
</feature>
<proteinExistence type="predicted"/>
<comment type="caution">
    <text evidence="3">The sequence shown here is derived from an EMBL/GenBank/DDBJ whole genome shotgun (WGS) entry which is preliminary data.</text>
</comment>
<feature type="transmembrane region" description="Helical" evidence="2">
    <location>
        <begin position="34"/>
        <end position="53"/>
    </location>
</feature>
<evidence type="ECO:0000313" key="4">
    <source>
        <dbReference type="Proteomes" id="UP001501461"/>
    </source>
</evidence>
<sequence>MAGVIAGLFTAGVGAAVGNGFPAELDAVLGGGPTWIVMTFQLLAMGFLSPLSLGVDFAELGMHGAGGSLFFVPWFVPAGGIAAVVTTQRYLGGNLRARHIGTRLLLAALAGVAFATVVTVLAAAIRLRFDEATAMFGVSAWAHAASFPGFIVAALLVGFITYLLFLPQRGTILQRAMTSIAQVFEHVIALSIVGIVLGIIYGATQGTNEGLVMVLGILPSLGFFLFSALHFIPMIGSGSAGIAGVGEAETFHIFDAHPGIWIPGLVIMVFALGISAFRWNVRTNFQAHTTWAWVTLPVTYLLAGMLLTFGNGIYFSMFAEGEGFQITFSSASWGFLIWAIIGAVVQLLAVFVMPQLARRFPAGLSRTLSWGVTPSAAAAAPTYQQPYPSSTDHTEQFEPVDQTTPMHSVPPPPGAAPASSAAPEGVWQQAASEPRQPREPMSRTTKILLWTGLGVLVLAAIAWIAHSVLARTVFGPQHTAESYLEAVVDGRAEDALEEMGPNVTDQQRVLSTDDVYQAAENRPDRFELGDVTRDGTSATVQATVYQDGKAYPIEFGLSVSGTQAGVFRDWAMDSGDLAGRAVYMSGPSNLTVNDTEIDIEPTGQELEDSSADSYALDDSPESVQRLAEETGQVLLPGTYTFTAPEGSKYLSSGDDLVLTVTPGEISSTPIEFSQRYTEEFEQDTVAQVEQRLESCLADGSIRVDDCEAASWEDTGWNAMTDLERTWDTAPEIELVPSESDPYASDTEITEYSGPVTARVVEGRINATYQVRDDEDQDWMERDRTYSPFGDSWLDPMEFPVTLDGDEINIDFSALDEYNTSWLSQDSRD</sequence>
<keyword evidence="2" id="KW-0812">Transmembrane</keyword>
<keyword evidence="2" id="KW-1133">Transmembrane helix</keyword>
<feature type="region of interest" description="Disordered" evidence="1">
    <location>
        <begin position="383"/>
        <end position="441"/>
    </location>
</feature>
<dbReference type="Proteomes" id="UP001501461">
    <property type="component" value="Unassembled WGS sequence"/>
</dbReference>
<name>A0ABP5GC50_9MICC</name>
<feature type="transmembrane region" description="Helical" evidence="2">
    <location>
        <begin position="65"/>
        <end position="85"/>
    </location>
</feature>
<gene>
    <name evidence="3" type="ORF">GCM10009720_25880</name>
</gene>
<evidence type="ECO:0000256" key="1">
    <source>
        <dbReference type="SAM" id="MobiDB-lite"/>
    </source>
</evidence>
<keyword evidence="2" id="KW-0472">Membrane</keyword>
<reference evidence="4" key="1">
    <citation type="journal article" date="2019" name="Int. J. Syst. Evol. Microbiol.">
        <title>The Global Catalogue of Microorganisms (GCM) 10K type strain sequencing project: providing services to taxonomists for standard genome sequencing and annotation.</title>
        <authorList>
            <consortium name="The Broad Institute Genomics Platform"/>
            <consortium name="The Broad Institute Genome Sequencing Center for Infectious Disease"/>
            <person name="Wu L."/>
            <person name="Ma J."/>
        </authorList>
    </citation>
    <scope>NUCLEOTIDE SEQUENCE [LARGE SCALE GENOMIC DNA]</scope>
    <source>
        <strain evidence="4">JCM 13595</strain>
    </source>
</reference>
<evidence type="ECO:0000256" key="2">
    <source>
        <dbReference type="SAM" id="Phobius"/>
    </source>
</evidence>
<evidence type="ECO:0000313" key="3">
    <source>
        <dbReference type="EMBL" id="GAA2043812.1"/>
    </source>
</evidence>
<feature type="transmembrane region" description="Helical" evidence="2">
    <location>
        <begin position="291"/>
        <end position="315"/>
    </location>
</feature>
<feature type="transmembrane region" description="Helical" evidence="2">
    <location>
        <begin position="105"/>
        <end position="129"/>
    </location>
</feature>
<feature type="transmembrane region" description="Helical" evidence="2">
    <location>
        <begin position="141"/>
        <end position="166"/>
    </location>
</feature>
<accession>A0ABP5GC50</accession>
<organism evidence="3 4">
    <name type="scientific">Yaniella flava</name>
    <dbReference type="NCBI Taxonomy" id="287930"/>
    <lineage>
        <taxon>Bacteria</taxon>
        <taxon>Bacillati</taxon>
        <taxon>Actinomycetota</taxon>
        <taxon>Actinomycetes</taxon>
        <taxon>Micrococcales</taxon>
        <taxon>Micrococcaceae</taxon>
        <taxon>Yaniella</taxon>
    </lineage>
</organism>
<feature type="transmembrane region" description="Helical" evidence="2">
    <location>
        <begin position="335"/>
        <end position="357"/>
    </location>
</feature>
<feature type="transmembrane region" description="Helical" evidence="2">
    <location>
        <begin position="211"/>
        <end position="232"/>
    </location>
</feature>
<dbReference type="EMBL" id="BAAAMN010000050">
    <property type="protein sequence ID" value="GAA2043812.1"/>
    <property type="molecule type" value="Genomic_DNA"/>
</dbReference>
<protein>
    <submittedName>
        <fullName evidence="3">Uncharacterized protein</fullName>
    </submittedName>
</protein>
<feature type="transmembrane region" description="Helical" evidence="2">
    <location>
        <begin position="260"/>
        <end position="279"/>
    </location>
</feature>